<feature type="compositionally biased region" description="Polar residues" evidence="1">
    <location>
        <begin position="36"/>
        <end position="45"/>
    </location>
</feature>
<gene>
    <name evidence="2" type="ORF">V6N12_019214</name>
</gene>
<evidence type="ECO:0000313" key="3">
    <source>
        <dbReference type="Proteomes" id="UP001472677"/>
    </source>
</evidence>
<evidence type="ECO:0000256" key="1">
    <source>
        <dbReference type="SAM" id="MobiDB-lite"/>
    </source>
</evidence>
<dbReference type="Proteomes" id="UP001472677">
    <property type="component" value="Unassembled WGS sequence"/>
</dbReference>
<name>A0ABR2C6X0_9ROSI</name>
<reference evidence="2 3" key="1">
    <citation type="journal article" date="2024" name="G3 (Bethesda)">
        <title>Genome assembly of Hibiscus sabdariffa L. provides insights into metabolisms of medicinal natural products.</title>
        <authorList>
            <person name="Kim T."/>
        </authorList>
    </citation>
    <scope>NUCLEOTIDE SEQUENCE [LARGE SCALE GENOMIC DNA]</scope>
    <source>
        <strain evidence="2">TK-2024</strain>
        <tissue evidence="2">Old leaves</tissue>
    </source>
</reference>
<sequence>MRPGREINPFQGHPCGKADNRRCPETMPPEGPGHEGNTSHTTVEQPQYEVQAKEAARAQGADTPRANKVKVASRGAPSAAANSPRTLPSARPGREGCSFDQSAQMAATTKRKAGH</sequence>
<feature type="region of interest" description="Disordered" evidence="1">
    <location>
        <begin position="1"/>
        <end position="115"/>
    </location>
</feature>
<evidence type="ECO:0000313" key="2">
    <source>
        <dbReference type="EMBL" id="KAK8515166.1"/>
    </source>
</evidence>
<keyword evidence="3" id="KW-1185">Reference proteome</keyword>
<protein>
    <submittedName>
        <fullName evidence="2">Uncharacterized protein</fullName>
    </submittedName>
</protein>
<accession>A0ABR2C6X0</accession>
<comment type="caution">
    <text evidence="2">The sequence shown here is derived from an EMBL/GenBank/DDBJ whole genome shotgun (WGS) entry which is preliminary data.</text>
</comment>
<proteinExistence type="predicted"/>
<dbReference type="EMBL" id="JBBPBM010000064">
    <property type="protein sequence ID" value="KAK8515166.1"/>
    <property type="molecule type" value="Genomic_DNA"/>
</dbReference>
<organism evidence="2 3">
    <name type="scientific">Hibiscus sabdariffa</name>
    <name type="common">roselle</name>
    <dbReference type="NCBI Taxonomy" id="183260"/>
    <lineage>
        <taxon>Eukaryota</taxon>
        <taxon>Viridiplantae</taxon>
        <taxon>Streptophyta</taxon>
        <taxon>Embryophyta</taxon>
        <taxon>Tracheophyta</taxon>
        <taxon>Spermatophyta</taxon>
        <taxon>Magnoliopsida</taxon>
        <taxon>eudicotyledons</taxon>
        <taxon>Gunneridae</taxon>
        <taxon>Pentapetalae</taxon>
        <taxon>rosids</taxon>
        <taxon>malvids</taxon>
        <taxon>Malvales</taxon>
        <taxon>Malvaceae</taxon>
        <taxon>Malvoideae</taxon>
        <taxon>Hibiscus</taxon>
    </lineage>
</organism>